<dbReference type="EMBL" id="JAHLQT010000697">
    <property type="protein sequence ID" value="KAG7178047.1"/>
    <property type="molecule type" value="Genomic_DNA"/>
</dbReference>
<gene>
    <name evidence="2" type="ORF">Hamer_G003800</name>
</gene>
<proteinExistence type="predicted"/>
<name>A0A8J5NE02_HOMAM</name>
<dbReference type="AlphaFoldDB" id="A0A8J5NE02"/>
<dbReference type="Proteomes" id="UP000747542">
    <property type="component" value="Unassembled WGS sequence"/>
</dbReference>
<accession>A0A8J5NE02</accession>
<protein>
    <submittedName>
        <fullName evidence="2">Uncharacterized protein</fullName>
    </submittedName>
</protein>
<reference evidence="2" key="1">
    <citation type="journal article" date="2021" name="Sci. Adv.">
        <title>The American lobster genome reveals insights on longevity, neural, and immune adaptations.</title>
        <authorList>
            <person name="Polinski J.M."/>
            <person name="Zimin A.V."/>
            <person name="Clark K.F."/>
            <person name="Kohn A.B."/>
            <person name="Sadowski N."/>
            <person name="Timp W."/>
            <person name="Ptitsyn A."/>
            <person name="Khanna P."/>
            <person name="Romanova D.Y."/>
            <person name="Williams P."/>
            <person name="Greenwood S.J."/>
            <person name="Moroz L.L."/>
            <person name="Walt D.R."/>
            <person name="Bodnar A.G."/>
        </authorList>
    </citation>
    <scope>NUCLEOTIDE SEQUENCE</scope>
    <source>
        <strain evidence="2">GMGI-L3</strain>
    </source>
</reference>
<keyword evidence="3" id="KW-1185">Reference proteome</keyword>
<feature type="region of interest" description="Disordered" evidence="1">
    <location>
        <begin position="1"/>
        <end position="21"/>
    </location>
</feature>
<evidence type="ECO:0000256" key="1">
    <source>
        <dbReference type="SAM" id="MobiDB-lite"/>
    </source>
</evidence>
<organism evidence="2 3">
    <name type="scientific">Homarus americanus</name>
    <name type="common">American lobster</name>
    <dbReference type="NCBI Taxonomy" id="6706"/>
    <lineage>
        <taxon>Eukaryota</taxon>
        <taxon>Metazoa</taxon>
        <taxon>Ecdysozoa</taxon>
        <taxon>Arthropoda</taxon>
        <taxon>Crustacea</taxon>
        <taxon>Multicrustacea</taxon>
        <taxon>Malacostraca</taxon>
        <taxon>Eumalacostraca</taxon>
        <taxon>Eucarida</taxon>
        <taxon>Decapoda</taxon>
        <taxon>Pleocyemata</taxon>
        <taxon>Astacidea</taxon>
        <taxon>Nephropoidea</taxon>
        <taxon>Nephropidae</taxon>
        <taxon>Homarus</taxon>
    </lineage>
</organism>
<comment type="caution">
    <text evidence="2">The sequence shown here is derived from an EMBL/GenBank/DDBJ whole genome shotgun (WGS) entry which is preliminary data.</text>
</comment>
<sequence>MARVSAEEEDTNDLTNTQDTERQTASVVLYLGHRYEDEMDAEVAEGVNTAASCHDSTLKMLPRLSAALLADYAFFVSLTG</sequence>
<evidence type="ECO:0000313" key="2">
    <source>
        <dbReference type="EMBL" id="KAG7178047.1"/>
    </source>
</evidence>
<evidence type="ECO:0000313" key="3">
    <source>
        <dbReference type="Proteomes" id="UP000747542"/>
    </source>
</evidence>